<gene>
    <name evidence="2" type="ORF">CEXT_378561</name>
</gene>
<keyword evidence="3" id="KW-1185">Reference proteome</keyword>
<dbReference type="AlphaFoldDB" id="A0AAV4UR13"/>
<comment type="caution">
    <text evidence="2">The sequence shown here is derived from an EMBL/GenBank/DDBJ whole genome shotgun (WGS) entry which is preliminary data.</text>
</comment>
<protein>
    <recommendedName>
        <fullName evidence="4">Secreted protein</fullName>
    </recommendedName>
</protein>
<sequence length="152" mass="17773">MCKKIFFFLLPFFLVRRNLICSYVLLVQSLTLPFVHFFSSFEEGKNNLLTLTRNWPLGLFYPILTRPLFPLPPSHNLHSFFFLSLEALSHSFVTEGERPEESLDDTKWKTPKEFSDGLGQRSLCTKGERGRRKKKTVWHLGLTPSHTHDSMR</sequence>
<proteinExistence type="predicted"/>
<accession>A0AAV4UR13</accession>
<evidence type="ECO:0000256" key="1">
    <source>
        <dbReference type="SAM" id="MobiDB-lite"/>
    </source>
</evidence>
<organism evidence="2 3">
    <name type="scientific">Caerostris extrusa</name>
    <name type="common">Bark spider</name>
    <name type="synonym">Caerostris bankana</name>
    <dbReference type="NCBI Taxonomy" id="172846"/>
    <lineage>
        <taxon>Eukaryota</taxon>
        <taxon>Metazoa</taxon>
        <taxon>Ecdysozoa</taxon>
        <taxon>Arthropoda</taxon>
        <taxon>Chelicerata</taxon>
        <taxon>Arachnida</taxon>
        <taxon>Araneae</taxon>
        <taxon>Araneomorphae</taxon>
        <taxon>Entelegynae</taxon>
        <taxon>Araneoidea</taxon>
        <taxon>Araneidae</taxon>
        <taxon>Caerostris</taxon>
    </lineage>
</organism>
<evidence type="ECO:0008006" key="4">
    <source>
        <dbReference type="Google" id="ProtNLM"/>
    </source>
</evidence>
<dbReference type="Proteomes" id="UP001054945">
    <property type="component" value="Unassembled WGS sequence"/>
</dbReference>
<name>A0AAV4UR13_CAEEX</name>
<evidence type="ECO:0000313" key="2">
    <source>
        <dbReference type="EMBL" id="GIY60166.1"/>
    </source>
</evidence>
<feature type="region of interest" description="Disordered" evidence="1">
    <location>
        <begin position="119"/>
        <end position="152"/>
    </location>
</feature>
<dbReference type="EMBL" id="BPLR01013286">
    <property type="protein sequence ID" value="GIY60166.1"/>
    <property type="molecule type" value="Genomic_DNA"/>
</dbReference>
<reference evidence="2 3" key="1">
    <citation type="submission" date="2021-06" db="EMBL/GenBank/DDBJ databases">
        <title>Caerostris extrusa draft genome.</title>
        <authorList>
            <person name="Kono N."/>
            <person name="Arakawa K."/>
        </authorList>
    </citation>
    <scope>NUCLEOTIDE SEQUENCE [LARGE SCALE GENOMIC DNA]</scope>
</reference>
<evidence type="ECO:0000313" key="3">
    <source>
        <dbReference type="Proteomes" id="UP001054945"/>
    </source>
</evidence>